<dbReference type="InterPro" id="IPR002937">
    <property type="entry name" value="Amino_oxidase"/>
</dbReference>
<evidence type="ECO:0000313" key="9">
    <source>
        <dbReference type="Proteomes" id="UP000664628"/>
    </source>
</evidence>
<name>A0ABS3JGS0_9BACT</name>
<evidence type="ECO:0000256" key="6">
    <source>
        <dbReference type="ARBA" id="ARBA00047321"/>
    </source>
</evidence>
<reference evidence="8 9" key="1">
    <citation type="submission" date="2021-03" db="EMBL/GenBank/DDBJ databases">
        <title>Fibrella sp. HMF5405 genome sequencing and assembly.</title>
        <authorList>
            <person name="Kang H."/>
            <person name="Kim H."/>
            <person name="Bae S."/>
            <person name="Joh K."/>
        </authorList>
    </citation>
    <scope>NUCLEOTIDE SEQUENCE [LARGE SCALE GENOMIC DNA]</scope>
    <source>
        <strain evidence="8 9">HMF5405</strain>
    </source>
</reference>
<proteinExistence type="inferred from homology"/>
<dbReference type="Gene3D" id="3.50.50.60">
    <property type="entry name" value="FAD/NAD(P)-binding domain"/>
    <property type="match status" value="1"/>
</dbReference>
<dbReference type="SUPFAM" id="SSF54373">
    <property type="entry name" value="FAD-linked reductases, C-terminal domain"/>
    <property type="match status" value="1"/>
</dbReference>
<evidence type="ECO:0000256" key="2">
    <source>
        <dbReference type="ARBA" id="ARBA00005833"/>
    </source>
</evidence>
<dbReference type="Proteomes" id="UP000664628">
    <property type="component" value="Unassembled WGS sequence"/>
</dbReference>
<accession>A0ABS3JGS0</accession>
<dbReference type="Gene3D" id="1.10.405.40">
    <property type="match status" value="1"/>
</dbReference>
<evidence type="ECO:0000256" key="1">
    <source>
        <dbReference type="ARBA" id="ARBA00004814"/>
    </source>
</evidence>
<protein>
    <recommendedName>
        <fullName evidence="4">Tryptophan 2-monooxygenase</fullName>
        <ecNumber evidence="3">1.13.12.3</ecNumber>
    </recommendedName>
</protein>
<organism evidence="8 9">
    <name type="scientific">Fibrella forsythiae</name>
    <dbReference type="NCBI Taxonomy" id="2817061"/>
    <lineage>
        <taxon>Bacteria</taxon>
        <taxon>Pseudomonadati</taxon>
        <taxon>Bacteroidota</taxon>
        <taxon>Cytophagia</taxon>
        <taxon>Cytophagales</taxon>
        <taxon>Spirosomataceae</taxon>
        <taxon>Fibrella</taxon>
    </lineage>
</organism>
<evidence type="ECO:0000256" key="3">
    <source>
        <dbReference type="ARBA" id="ARBA00012535"/>
    </source>
</evidence>
<evidence type="ECO:0000256" key="4">
    <source>
        <dbReference type="ARBA" id="ARBA00017871"/>
    </source>
</evidence>
<comment type="similarity">
    <text evidence="2">Belongs to the tryptophan 2-monooxygenase family.</text>
</comment>
<dbReference type="PANTHER" id="PTHR10742:SF410">
    <property type="entry name" value="LYSINE-SPECIFIC HISTONE DEMETHYLASE 2"/>
    <property type="match status" value="1"/>
</dbReference>
<evidence type="ECO:0000313" key="8">
    <source>
        <dbReference type="EMBL" id="MBO0949206.1"/>
    </source>
</evidence>
<dbReference type="EMBL" id="JAFMYW010000003">
    <property type="protein sequence ID" value="MBO0949206.1"/>
    <property type="molecule type" value="Genomic_DNA"/>
</dbReference>
<dbReference type="InterPro" id="IPR036188">
    <property type="entry name" value="FAD/NAD-bd_sf"/>
</dbReference>
<comment type="pathway">
    <text evidence="1">Plant hormone metabolism; auxin biosynthesis.</text>
</comment>
<dbReference type="InterPro" id="IPR050281">
    <property type="entry name" value="Flavin_monoamine_oxidase"/>
</dbReference>
<dbReference type="Gene3D" id="3.90.660.10">
    <property type="match status" value="1"/>
</dbReference>
<feature type="domain" description="Amine oxidase" evidence="7">
    <location>
        <begin position="52"/>
        <end position="645"/>
    </location>
</feature>
<comment type="catalytic activity">
    <reaction evidence="6">
        <text>L-tryptophan + O2 = indole-3-acetamide + CO2 + H2O</text>
        <dbReference type="Rhea" id="RHEA:16165"/>
        <dbReference type="ChEBI" id="CHEBI:15377"/>
        <dbReference type="ChEBI" id="CHEBI:15379"/>
        <dbReference type="ChEBI" id="CHEBI:16031"/>
        <dbReference type="ChEBI" id="CHEBI:16526"/>
        <dbReference type="ChEBI" id="CHEBI:57912"/>
        <dbReference type="EC" id="1.13.12.3"/>
    </reaction>
</comment>
<evidence type="ECO:0000259" key="7">
    <source>
        <dbReference type="Pfam" id="PF01593"/>
    </source>
</evidence>
<dbReference type="SUPFAM" id="SSF51905">
    <property type="entry name" value="FAD/NAD(P)-binding domain"/>
    <property type="match status" value="1"/>
</dbReference>
<dbReference type="RefSeq" id="WP_207329187.1">
    <property type="nucleotide sequence ID" value="NZ_JAFMYW010000003.1"/>
</dbReference>
<keyword evidence="9" id="KW-1185">Reference proteome</keyword>
<gene>
    <name evidence="8" type="ORF">J2I46_11475</name>
</gene>
<dbReference type="Pfam" id="PF01593">
    <property type="entry name" value="Amino_oxidase"/>
    <property type="match status" value="1"/>
</dbReference>
<comment type="caution">
    <text evidence="8">The sequence shown here is derived from an EMBL/GenBank/DDBJ whole genome shotgun (WGS) entry which is preliminary data.</text>
</comment>
<sequence length="695" mass="78919">MPTDKKWASKWPTTLDWNFDFYKLLHADGQHLPLGNFKGKPMPKIAIVGAGIAGIFAARELIKAGCTTIDIYEASERLGGRTYSIKAKRQKTTFEMGAMRIPFFKTNANDAENCILGYLKELYGLETKDFPMPGGDVCWTAAYINDGSGILGNSETPKLLTWKKNFAPTDSSTHPNPFTHKKNMAKLGLGELRRIDKAWENFASVFKDTVRDKYNSLSLKEWKSYWQRIVTYYQAKDFRQLVFEENITTPYRKNPSATNRSGKKLKTLLDKGNFGGLGLTNDQATTFFTIGAGDGGWGAFYDISSLYVIRVLLGGYGADHKLIVGRNVAEVDGKTKPFPYADEKFHDSSGNPLDKPEFLGVQSFAECLFYLGINQVEDITDSIYQQAIDPKSAINFFTNEAVQDITKLTDTQNSNSKGKIKLTSKNYCHTYDAVILTTPTWATQVNLDLKFPKEQLPHYVMQSMKFSHWINSCKVFFPLKERFWDTDEFPQVILTDTFLQDIYIYAAVDNDPGVLLASYTWEDNSMKMLGFRDDKELADICLRKLDEIFAKCAYKKPGTEEPLVISTMVNRDSPVIVHWAKKPTYAGCSKLYRQNNETENYRLLNYNRFNENKKKGKKYHDSNLYFAGEAYSVEGGWIEPAVRLAVDAVIHLIKNNGVLRPEIDYDEYVALTATEYLDGSKKKSVPRNSKLKETK</sequence>
<evidence type="ECO:0000256" key="5">
    <source>
        <dbReference type="ARBA" id="ARBA00023070"/>
    </source>
</evidence>
<keyword evidence="5" id="KW-0073">Auxin biosynthesis</keyword>
<dbReference type="EC" id="1.13.12.3" evidence="3"/>
<dbReference type="PANTHER" id="PTHR10742">
    <property type="entry name" value="FLAVIN MONOAMINE OXIDASE"/>
    <property type="match status" value="1"/>
</dbReference>
<dbReference type="PRINTS" id="PR00419">
    <property type="entry name" value="ADXRDTASE"/>
</dbReference>